<accession>A0AAV7H371</accession>
<dbReference type="GO" id="GO:0003677">
    <property type="term" value="F:DNA binding"/>
    <property type="evidence" value="ECO:0007669"/>
    <property type="project" value="InterPro"/>
</dbReference>
<dbReference type="InterPro" id="IPR046960">
    <property type="entry name" value="PPR_At4g14850-like_plant"/>
</dbReference>
<dbReference type="EMBL" id="JAGFBR010000004">
    <property type="protein sequence ID" value="KAH0468555.1"/>
    <property type="molecule type" value="Genomic_DNA"/>
</dbReference>
<dbReference type="InterPro" id="IPR002885">
    <property type="entry name" value="PPR_rpt"/>
</dbReference>
<dbReference type="GO" id="GO:0009451">
    <property type="term" value="P:RNA modification"/>
    <property type="evidence" value="ECO:0007669"/>
    <property type="project" value="InterPro"/>
</dbReference>
<dbReference type="Gene3D" id="1.25.40.10">
    <property type="entry name" value="Tetratricopeptide repeat domain"/>
    <property type="match status" value="1"/>
</dbReference>
<gene>
    <name evidence="4" type="ORF">IEQ34_003588</name>
</gene>
<dbReference type="GO" id="GO:0003899">
    <property type="term" value="F:DNA-directed RNA polymerase activity"/>
    <property type="evidence" value="ECO:0007669"/>
    <property type="project" value="InterPro"/>
</dbReference>
<evidence type="ECO:0000259" key="3">
    <source>
        <dbReference type="Pfam" id="PF04992"/>
    </source>
</evidence>
<keyword evidence="1" id="KW-0677">Repeat</keyword>
<dbReference type="PANTHER" id="PTHR47926:SF353">
    <property type="entry name" value="DYW DOMAIN-CONTAINING PROTEIN"/>
    <property type="match status" value="1"/>
</dbReference>
<dbReference type="Pfam" id="PF13041">
    <property type="entry name" value="PPR_2"/>
    <property type="match status" value="1"/>
</dbReference>
<organism evidence="4 5">
    <name type="scientific">Dendrobium chrysotoxum</name>
    <name type="common">Orchid</name>
    <dbReference type="NCBI Taxonomy" id="161865"/>
    <lineage>
        <taxon>Eukaryota</taxon>
        <taxon>Viridiplantae</taxon>
        <taxon>Streptophyta</taxon>
        <taxon>Embryophyta</taxon>
        <taxon>Tracheophyta</taxon>
        <taxon>Spermatophyta</taxon>
        <taxon>Magnoliopsida</taxon>
        <taxon>Liliopsida</taxon>
        <taxon>Asparagales</taxon>
        <taxon>Orchidaceae</taxon>
        <taxon>Epidendroideae</taxon>
        <taxon>Malaxideae</taxon>
        <taxon>Dendrobiinae</taxon>
        <taxon>Dendrobium</taxon>
    </lineage>
</organism>
<dbReference type="PROSITE" id="PS51375">
    <property type="entry name" value="PPR"/>
    <property type="match status" value="1"/>
</dbReference>
<dbReference type="InterPro" id="IPR011990">
    <property type="entry name" value="TPR-like_helical_dom_sf"/>
</dbReference>
<dbReference type="Pfam" id="PF04992">
    <property type="entry name" value="RNA_pol_Rpb1_6"/>
    <property type="match status" value="1"/>
</dbReference>
<evidence type="ECO:0000256" key="2">
    <source>
        <dbReference type="PROSITE-ProRule" id="PRU00708"/>
    </source>
</evidence>
<sequence length="131" mass="14857">MYSKYKSMKDARQMFDEIPDRIMNSWNLMINGYAPNDEGDDGLHLFEKMRDVGVQPNSQTFLYVLVACASANAVEKLLERLKVVPGDDFLSMEAHKNATLLFMHLAILCDIFKGARNEEKSNTILFGGAIY</sequence>
<proteinExistence type="predicted"/>
<reference evidence="4 5" key="1">
    <citation type="journal article" date="2021" name="Hortic Res">
        <title>Chromosome-scale assembly of the Dendrobium chrysotoxum genome enhances the understanding of orchid evolution.</title>
        <authorList>
            <person name="Zhang Y."/>
            <person name="Zhang G.Q."/>
            <person name="Zhang D."/>
            <person name="Liu X.D."/>
            <person name="Xu X.Y."/>
            <person name="Sun W.H."/>
            <person name="Yu X."/>
            <person name="Zhu X."/>
            <person name="Wang Z.W."/>
            <person name="Zhao X."/>
            <person name="Zhong W.Y."/>
            <person name="Chen H."/>
            <person name="Yin W.L."/>
            <person name="Huang T."/>
            <person name="Niu S.C."/>
            <person name="Liu Z.J."/>
        </authorList>
    </citation>
    <scope>NUCLEOTIDE SEQUENCE [LARGE SCALE GENOMIC DNA]</scope>
    <source>
        <strain evidence="4">Lindl</strain>
    </source>
</reference>
<protein>
    <recommendedName>
        <fullName evidence="3">RNA polymerase Rpb1 domain-containing protein</fullName>
    </recommendedName>
</protein>
<dbReference type="PANTHER" id="PTHR47926">
    <property type="entry name" value="PENTATRICOPEPTIDE REPEAT-CONTAINING PROTEIN"/>
    <property type="match status" value="1"/>
</dbReference>
<dbReference type="InterPro" id="IPR007075">
    <property type="entry name" value="RNA_pol_Rpb1_6"/>
</dbReference>
<name>A0AAV7H371_DENCH</name>
<feature type="domain" description="RNA polymerase Rpb1" evidence="3">
    <location>
        <begin position="72"/>
        <end position="103"/>
    </location>
</feature>
<dbReference type="Proteomes" id="UP000775213">
    <property type="component" value="Unassembled WGS sequence"/>
</dbReference>
<evidence type="ECO:0000313" key="5">
    <source>
        <dbReference type="Proteomes" id="UP000775213"/>
    </source>
</evidence>
<dbReference type="GO" id="GO:0003723">
    <property type="term" value="F:RNA binding"/>
    <property type="evidence" value="ECO:0007669"/>
    <property type="project" value="InterPro"/>
</dbReference>
<evidence type="ECO:0000313" key="4">
    <source>
        <dbReference type="EMBL" id="KAH0468555.1"/>
    </source>
</evidence>
<feature type="repeat" description="PPR" evidence="2">
    <location>
        <begin position="22"/>
        <end position="56"/>
    </location>
</feature>
<dbReference type="GO" id="GO:0006351">
    <property type="term" value="P:DNA-templated transcription"/>
    <property type="evidence" value="ECO:0007669"/>
    <property type="project" value="InterPro"/>
</dbReference>
<comment type="caution">
    <text evidence="4">The sequence shown here is derived from an EMBL/GenBank/DDBJ whole genome shotgun (WGS) entry which is preliminary data.</text>
</comment>
<dbReference type="NCBIfam" id="TIGR00756">
    <property type="entry name" value="PPR"/>
    <property type="match status" value="1"/>
</dbReference>
<dbReference type="AlphaFoldDB" id="A0AAV7H371"/>
<keyword evidence="5" id="KW-1185">Reference proteome</keyword>
<evidence type="ECO:0000256" key="1">
    <source>
        <dbReference type="ARBA" id="ARBA00022737"/>
    </source>
</evidence>